<evidence type="ECO:0000256" key="1">
    <source>
        <dbReference type="SAM" id="MobiDB-lite"/>
    </source>
</evidence>
<dbReference type="Proteomes" id="UP000053617">
    <property type="component" value="Unassembled WGS sequence"/>
</dbReference>
<keyword evidence="3" id="KW-1185">Reference proteome</keyword>
<proteinExistence type="predicted"/>
<protein>
    <submittedName>
        <fullName evidence="2">Uncharacterized protein</fullName>
    </submittedName>
</protein>
<dbReference type="STRING" id="1442369.A0A0D2GM80"/>
<dbReference type="HOGENOM" id="CLU_947140_0_0_1"/>
<reference evidence="2 3" key="1">
    <citation type="submission" date="2015-01" db="EMBL/GenBank/DDBJ databases">
        <title>The Genome Sequence of Rhinocladiella mackenzie CBS 650.93.</title>
        <authorList>
            <consortium name="The Broad Institute Genomics Platform"/>
            <person name="Cuomo C."/>
            <person name="de Hoog S."/>
            <person name="Gorbushina A."/>
            <person name="Stielow B."/>
            <person name="Teixiera M."/>
            <person name="Abouelleil A."/>
            <person name="Chapman S.B."/>
            <person name="Priest M."/>
            <person name="Young S.K."/>
            <person name="Wortman J."/>
            <person name="Nusbaum C."/>
            <person name="Birren B."/>
        </authorList>
    </citation>
    <scope>NUCLEOTIDE SEQUENCE [LARGE SCALE GENOMIC DNA]</scope>
    <source>
        <strain evidence="2 3">CBS 650.93</strain>
    </source>
</reference>
<dbReference type="AlphaFoldDB" id="A0A0D2GM80"/>
<dbReference type="OrthoDB" id="342264at2759"/>
<dbReference type="EMBL" id="KN847486">
    <property type="protein sequence ID" value="KIW99477.1"/>
    <property type="molecule type" value="Genomic_DNA"/>
</dbReference>
<organism evidence="2 3">
    <name type="scientific">Rhinocladiella mackenziei CBS 650.93</name>
    <dbReference type="NCBI Taxonomy" id="1442369"/>
    <lineage>
        <taxon>Eukaryota</taxon>
        <taxon>Fungi</taxon>
        <taxon>Dikarya</taxon>
        <taxon>Ascomycota</taxon>
        <taxon>Pezizomycotina</taxon>
        <taxon>Eurotiomycetes</taxon>
        <taxon>Chaetothyriomycetidae</taxon>
        <taxon>Chaetothyriales</taxon>
        <taxon>Herpotrichiellaceae</taxon>
        <taxon>Rhinocladiella</taxon>
    </lineage>
</organism>
<accession>A0A0D2GM80</accession>
<evidence type="ECO:0000313" key="2">
    <source>
        <dbReference type="EMBL" id="KIW99477.1"/>
    </source>
</evidence>
<dbReference type="VEuPathDB" id="FungiDB:Z518_11216"/>
<name>A0A0D2GM80_9EURO</name>
<dbReference type="GeneID" id="25299287"/>
<feature type="region of interest" description="Disordered" evidence="1">
    <location>
        <begin position="256"/>
        <end position="294"/>
    </location>
</feature>
<evidence type="ECO:0000313" key="3">
    <source>
        <dbReference type="Proteomes" id="UP000053617"/>
    </source>
</evidence>
<feature type="compositionally biased region" description="Basic and acidic residues" evidence="1">
    <location>
        <begin position="256"/>
        <end position="266"/>
    </location>
</feature>
<sequence>MHPISLPSPKLYTRFPMNIRIGNANCRTWMMLYLQVSIRNIVLRFLAQAPSRLHTPDSSHQDPSSRHARCLCTISPKNIPYSIYPVIASSLPQSLKSSNPNLRVHIPDPWGKGLQLFGQNSILAKFTQSEFEPVEIQRIRLLHTLAPPGSTFDFAWNMFRKFFKQRVGCEWEAREGFGKSAHGLDGDREGRIGGDDGADDDRFFEFLGPVISTQHGLDNVGGRAETIEGKERRPSVTVVMNTNELVGHDPVDIKAKTPEGGWRDTEFGGWSKIIDRDSRESDPELGGSEVQQSR</sequence>
<feature type="compositionally biased region" description="Basic and acidic residues" evidence="1">
    <location>
        <begin position="273"/>
        <end position="282"/>
    </location>
</feature>
<dbReference type="RefSeq" id="XP_013266614.1">
    <property type="nucleotide sequence ID" value="XM_013411160.1"/>
</dbReference>
<gene>
    <name evidence="2" type="ORF">Z518_11216</name>
</gene>